<dbReference type="Proteomes" id="UP001151752">
    <property type="component" value="Chromosome 4"/>
</dbReference>
<organism evidence="2 3">
    <name type="scientific">Salix koriyanagi</name>
    <dbReference type="NCBI Taxonomy" id="2511006"/>
    <lineage>
        <taxon>Eukaryota</taxon>
        <taxon>Viridiplantae</taxon>
        <taxon>Streptophyta</taxon>
        <taxon>Embryophyta</taxon>
        <taxon>Tracheophyta</taxon>
        <taxon>Spermatophyta</taxon>
        <taxon>Magnoliopsida</taxon>
        <taxon>eudicotyledons</taxon>
        <taxon>Gunneridae</taxon>
        <taxon>Pentapetalae</taxon>
        <taxon>rosids</taxon>
        <taxon>fabids</taxon>
        <taxon>Malpighiales</taxon>
        <taxon>Salicaceae</taxon>
        <taxon>Saliceae</taxon>
        <taxon>Salix</taxon>
    </lineage>
</organism>
<feature type="region of interest" description="Disordered" evidence="1">
    <location>
        <begin position="82"/>
        <end position="227"/>
    </location>
</feature>
<feature type="compositionally biased region" description="Basic and acidic residues" evidence="1">
    <location>
        <begin position="197"/>
        <end position="208"/>
    </location>
</feature>
<name>A0A9Q0ZL34_9ROSI</name>
<gene>
    <name evidence="2" type="ORF">OIU74_003384</name>
</gene>
<feature type="compositionally biased region" description="Polar residues" evidence="1">
    <location>
        <begin position="157"/>
        <end position="167"/>
    </location>
</feature>
<reference evidence="2" key="2">
    <citation type="journal article" date="2023" name="Int. J. Mol. Sci.">
        <title>De Novo Assembly and Annotation of 11 Diverse Shrub Willow (Salix) Genomes Reveals Novel Gene Organization in Sex-Linked Regions.</title>
        <authorList>
            <person name="Hyden B."/>
            <person name="Feng K."/>
            <person name="Yates T.B."/>
            <person name="Jawdy S."/>
            <person name="Cereghino C."/>
            <person name="Smart L.B."/>
            <person name="Muchero W."/>
        </authorList>
    </citation>
    <scope>NUCLEOTIDE SEQUENCE</scope>
    <source>
        <tissue evidence="2">Shoot tip</tissue>
    </source>
</reference>
<protein>
    <submittedName>
        <fullName evidence="2">Uncharacterized protein</fullName>
    </submittedName>
</protein>
<reference evidence="2" key="1">
    <citation type="submission" date="2022-11" db="EMBL/GenBank/DDBJ databases">
        <authorList>
            <person name="Hyden B.L."/>
            <person name="Feng K."/>
            <person name="Yates T."/>
            <person name="Jawdy S."/>
            <person name="Smart L.B."/>
            <person name="Muchero W."/>
        </authorList>
    </citation>
    <scope>NUCLEOTIDE SEQUENCE</scope>
    <source>
        <tissue evidence="2">Shoot tip</tissue>
    </source>
</reference>
<evidence type="ECO:0000313" key="2">
    <source>
        <dbReference type="EMBL" id="KAJ6738418.1"/>
    </source>
</evidence>
<evidence type="ECO:0000313" key="3">
    <source>
        <dbReference type="Proteomes" id="UP001151752"/>
    </source>
</evidence>
<dbReference type="EMBL" id="JAPFFM010000010">
    <property type="protein sequence ID" value="KAJ6738418.1"/>
    <property type="molecule type" value="Genomic_DNA"/>
</dbReference>
<evidence type="ECO:0000256" key="1">
    <source>
        <dbReference type="SAM" id="MobiDB-lite"/>
    </source>
</evidence>
<feature type="region of interest" description="Disordered" evidence="1">
    <location>
        <begin position="243"/>
        <end position="281"/>
    </location>
</feature>
<feature type="compositionally biased region" description="Basic and acidic residues" evidence="1">
    <location>
        <begin position="245"/>
        <end position="264"/>
    </location>
</feature>
<accession>A0A9Q0ZL34</accession>
<feature type="compositionally biased region" description="Polar residues" evidence="1">
    <location>
        <begin position="183"/>
        <end position="192"/>
    </location>
</feature>
<proteinExistence type="predicted"/>
<comment type="caution">
    <text evidence="2">The sequence shown here is derived from an EMBL/GenBank/DDBJ whole genome shotgun (WGS) entry which is preliminary data.</text>
</comment>
<sequence>MTGDPLGILVRPEIMDSYGAWMIADRRHRRPNKKTVMEEKRGNGKGEMIAVNLGKKLKSTTAGSLIVSARYDALNANHEVLAEKEAGDSSGSGIKENGTGSIEDKQGDGRPLGLKKQRAIIGPGEQRGEKSQQVQSPNGGLKIGNERAETEMAGTVRSAQVKSSNGGLKNGKEKAESEKAGTGMSQHVKSSTGGLKNGKEKAEAEKAGTEMSPNMKNPKGGLKNGNVTERSKFVAPVLFQPKAVKGKEKVTGLGTETRKRDSSSSKENSSNMAPREDMVRSGFRTNHEFYRSGTEQFQQTRVQEMEPPDKEILMEEGAEVGEEGDFMVVSQNSEEEMMVDEGDSLMDNTGGR</sequence>
<dbReference type="AlphaFoldDB" id="A0A9Q0ZL34"/>
<keyword evidence="3" id="KW-1185">Reference proteome</keyword>
<feature type="compositionally biased region" description="Basic and acidic residues" evidence="1">
    <location>
        <begin position="170"/>
        <end position="179"/>
    </location>
</feature>